<name>W4LX80_ENTF1</name>
<reference evidence="2 3" key="1">
    <citation type="journal article" date="2014" name="Nature">
        <title>An environmental bacterial taxon with a large and distinct metabolic repertoire.</title>
        <authorList>
            <person name="Wilson M.C."/>
            <person name="Mori T."/>
            <person name="Ruckert C."/>
            <person name="Uria A.R."/>
            <person name="Helf M.J."/>
            <person name="Takada K."/>
            <person name="Gernert C."/>
            <person name="Steffens U.A."/>
            <person name="Heycke N."/>
            <person name="Schmitt S."/>
            <person name="Rinke C."/>
            <person name="Helfrich E.J."/>
            <person name="Brachmann A.O."/>
            <person name="Gurgui C."/>
            <person name="Wakimoto T."/>
            <person name="Kracht M."/>
            <person name="Crusemann M."/>
            <person name="Hentschel U."/>
            <person name="Abe I."/>
            <person name="Matsunaga S."/>
            <person name="Kalinowski J."/>
            <person name="Takeyama H."/>
            <person name="Piel J."/>
        </authorList>
    </citation>
    <scope>NUCLEOTIDE SEQUENCE [LARGE SCALE GENOMIC DNA]</scope>
    <source>
        <strain evidence="3">TSY1</strain>
    </source>
</reference>
<protein>
    <submittedName>
        <fullName evidence="2">Uncharacterized protein</fullName>
    </submittedName>
</protein>
<organism evidence="2 3">
    <name type="scientific">Entotheonella factor</name>
    <dbReference type="NCBI Taxonomy" id="1429438"/>
    <lineage>
        <taxon>Bacteria</taxon>
        <taxon>Pseudomonadati</taxon>
        <taxon>Nitrospinota/Tectimicrobiota group</taxon>
        <taxon>Candidatus Tectimicrobiota</taxon>
        <taxon>Candidatus Entotheonellia</taxon>
        <taxon>Candidatus Entotheonellales</taxon>
        <taxon>Candidatus Entotheonellaceae</taxon>
        <taxon>Candidatus Entotheonella</taxon>
    </lineage>
</organism>
<feature type="transmembrane region" description="Helical" evidence="1">
    <location>
        <begin position="53"/>
        <end position="74"/>
    </location>
</feature>
<dbReference type="AlphaFoldDB" id="W4LX80"/>
<keyword evidence="3" id="KW-1185">Reference proteome</keyword>
<keyword evidence="1" id="KW-1133">Transmembrane helix</keyword>
<dbReference type="Proteomes" id="UP000019141">
    <property type="component" value="Unassembled WGS sequence"/>
</dbReference>
<comment type="caution">
    <text evidence="2">The sequence shown here is derived from an EMBL/GenBank/DDBJ whole genome shotgun (WGS) entry which is preliminary data.</text>
</comment>
<evidence type="ECO:0000256" key="1">
    <source>
        <dbReference type="SAM" id="Phobius"/>
    </source>
</evidence>
<dbReference type="EMBL" id="AZHW01000184">
    <property type="protein sequence ID" value="ETX01987.1"/>
    <property type="molecule type" value="Genomic_DNA"/>
</dbReference>
<evidence type="ECO:0000313" key="2">
    <source>
        <dbReference type="EMBL" id="ETX01987.1"/>
    </source>
</evidence>
<keyword evidence="1" id="KW-0472">Membrane</keyword>
<sequence length="87" mass="9577">MAAEEGQQASFDWGIVFSIVACLFLGAALFLFIDNNDLLANGAKKLRHPEAFVMLGVIGIPFVLMFLHLIRTLLPPRARRSGRPPAQ</sequence>
<dbReference type="HOGENOM" id="CLU_2477567_0_0_7"/>
<accession>W4LX80</accession>
<feature type="transmembrane region" description="Helical" evidence="1">
    <location>
        <begin position="12"/>
        <end position="33"/>
    </location>
</feature>
<evidence type="ECO:0000313" key="3">
    <source>
        <dbReference type="Proteomes" id="UP000019141"/>
    </source>
</evidence>
<proteinExistence type="predicted"/>
<gene>
    <name evidence="2" type="ORF">ETSY1_05250</name>
</gene>
<keyword evidence="1" id="KW-0812">Transmembrane</keyword>